<dbReference type="InterPro" id="IPR007922">
    <property type="entry name" value="DciA-like"/>
</dbReference>
<dbReference type="EMBL" id="WMLF01000032">
    <property type="protein sequence ID" value="MBB1242721.1"/>
    <property type="molecule type" value="Genomic_DNA"/>
</dbReference>
<protein>
    <submittedName>
        <fullName evidence="2">DUF721 domain-containing protein</fullName>
    </submittedName>
</protein>
<dbReference type="Pfam" id="PF05258">
    <property type="entry name" value="DciA"/>
    <property type="match status" value="1"/>
</dbReference>
<evidence type="ECO:0000256" key="1">
    <source>
        <dbReference type="SAM" id="MobiDB-lite"/>
    </source>
</evidence>
<feature type="compositionally biased region" description="Basic residues" evidence="1">
    <location>
        <begin position="43"/>
        <end position="52"/>
    </location>
</feature>
<proteinExistence type="predicted"/>
<dbReference type="RefSeq" id="WP_182854142.1">
    <property type="nucleotide sequence ID" value="NZ_WMLF01000032.1"/>
</dbReference>
<name>A0ABR6EBL6_9ACTN</name>
<keyword evidence="3" id="KW-1185">Reference proteome</keyword>
<sequence>MTETLNTTTSEQSAPELSGVDLARVALYQAREAAKARGEASHHRAKRPLRGKVGRDGREPTGFASVLQNLMADRAWDVPAAGGSVLNQWSDIAAALSPKLAAHVEAVAFHAETGQLDLRPDSAAYATQLRLISSRIVAAANDAVGTQVVRTVRVLAVGSAAPTPRQVVTAPTAAAPPEALVKTRDMASPGFHQALAAHQAVVPPSRVDPSIAEAVERQTAAMRALSLRAFPEPEQVADDQPAPIEQARIERRRQADLSHAAALRRARAERAAAASQPAPLGRTA</sequence>
<evidence type="ECO:0000313" key="3">
    <source>
        <dbReference type="Proteomes" id="UP000766698"/>
    </source>
</evidence>
<evidence type="ECO:0000313" key="2">
    <source>
        <dbReference type="EMBL" id="MBB1242721.1"/>
    </source>
</evidence>
<feature type="region of interest" description="Disordered" evidence="1">
    <location>
        <begin position="252"/>
        <end position="284"/>
    </location>
</feature>
<comment type="caution">
    <text evidence="2">The sequence shown here is derived from an EMBL/GenBank/DDBJ whole genome shotgun (WGS) entry which is preliminary data.</text>
</comment>
<feature type="region of interest" description="Disordered" evidence="1">
    <location>
        <begin position="34"/>
        <end position="58"/>
    </location>
</feature>
<gene>
    <name evidence="2" type="ORF">GL263_03905</name>
</gene>
<reference evidence="3" key="1">
    <citation type="journal article" date="2020" name="Syst. Appl. Microbiol.">
        <title>Streptomyces alkaliterrae sp. nov., isolated from an alkaline soil, and emended descriptions of Streptomyces alkaliphilus, Streptomyces calidiresistens and Streptomyces durbertensis.</title>
        <authorList>
            <person name="Swiecimska M."/>
            <person name="Golinska P."/>
            <person name="Nouioui I."/>
            <person name="Wypij M."/>
            <person name="Rai M."/>
            <person name="Sangal V."/>
            <person name="Goodfellow M."/>
        </authorList>
    </citation>
    <scope>NUCLEOTIDE SEQUENCE [LARGE SCALE GENOMIC DNA]</scope>
    <source>
        <strain evidence="3">DSM 104538</strain>
    </source>
</reference>
<dbReference type="Proteomes" id="UP000766698">
    <property type="component" value="Unassembled WGS sequence"/>
</dbReference>
<organism evidence="2 3">
    <name type="scientific">Streptomyces durbertensis</name>
    <dbReference type="NCBI Taxonomy" id="2448886"/>
    <lineage>
        <taxon>Bacteria</taxon>
        <taxon>Bacillati</taxon>
        <taxon>Actinomycetota</taxon>
        <taxon>Actinomycetes</taxon>
        <taxon>Kitasatosporales</taxon>
        <taxon>Streptomycetaceae</taxon>
        <taxon>Streptomyces</taxon>
    </lineage>
</organism>
<accession>A0ABR6EBL6</accession>